<dbReference type="AlphaFoldDB" id="A0AAN6VKC6"/>
<evidence type="ECO:0000313" key="3">
    <source>
        <dbReference type="Proteomes" id="UP001302745"/>
    </source>
</evidence>
<evidence type="ECO:0000313" key="2">
    <source>
        <dbReference type="EMBL" id="KAK4151801.1"/>
    </source>
</evidence>
<sequence length="110" mass="10978">RVVGVVGGVGVVVVVVVVRAGVGVVGVGLIRPTGGRRAVAEGLAGSVSGCRRGCLLSMGRTIPGCLRRAARGIRWIGLSRLTRALRWAAAVGMRVARGAAARGVRGLGGG</sequence>
<reference evidence="2" key="1">
    <citation type="journal article" date="2023" name="Mol. Phylogenet. Evol.">
        <title>Genome-scale phylogeny and comparative genomics of the fungal order Sordariales.</title>
        <authorList>
            <person name="Hensen N."/>
            <person name="Bonometti L."/>
            <person name="Westerberg I."/>
            <person name="Brannstrom I.O."/>
            <person name="Guillou S."/>
            <person name="Cros-Aarteil S."/>
            <person name="Calhoun S."/>
            <person name="Haridas S."/>
            <person name="Kuo A."/>
            <person name="Mondo S."/>
            <person name="Pangilinan J."/>
            <person name="Riley R."/>
            <person name="LaButti K."/>
            <person name="Andreopoulos B."/>
            <person name="Lipzen A."/>
            <person name="Chen C."/>
            <person name="Yan M."/>
            <person name="Daum C."/>
            <person name="Ng V."/>
            <person name="Clum A."/>
            <person name="Steindorff A."/>
            <person name="Ohm R.A."/>
            <person name="Martin F."/>
            <person name="Silar P."/>
            <person name="Natvig D.O."/>
            <person name="Lalanne C."/>
            <person name="Gautier V."/>
            <person name="Ament-Velasquez S.L."/>
            <person name="Kruys A."/>
            <person name="Hutchinson M.I."/>
            <person name="Powell A.J."/>
            <person name="Barry K."/>
            <person name="Miller A.N."/>
            <person name="Grigoriev I.V."/>
            <person name="Debuchy R."/>
            <person name="Gladieux P."/>
            <person name="Hiltunen Thoren M."/>
            <person name="Johannesson H."/>
        </authorList>
    </citation>
    <scope>NUCLEOTIDE SEQUENCE</scope>
    <source>
        <strain evidence="2">CBS 538.74</strain>
    </source>
</reference>
<evidence type="ECO:0000256" key="1">
    <source>
        <dbReference type="SAM" id="Phobius"/>
    </source>
</evidence>
<keyword evidence="1" id="KW-1133">Transmembrane helix</keyword>
<accession>A0AAN6VKC6</accession>
<keyword evidence="1" id="KW-0472">Membrane</keyword>
<keyword evidence="1" id="KW-0812">Transmembrane</keyword>
<comment type="caution">
    <text evidence="2">The sequence shown here is derived from an EMBL/GenBank/DDBJ whole genome shotgun (WGS) entry which is preliminary data.</text>
</comment>
<dbReference type="EMBL" id="MU856999">
    <property type="protein sequence ID" value="KAK4151801.1"/>
    <property type="molecule type" value="Genomic_DNA"/>
</dbReference>
<dbReference type="Proteomes" id="UP001302745">
    <property type="component" value="Unassembled WGS sequence"/>
</dbReference>
<protein>
    <submittedName>
        <fullName evidence="2">Uncharacterized protein</fullName>
    </submittedName>
</protein>
<gene>
    <name evidence="2" type="ORF">C8A00DRAFT_35519</name>
</gene>
<reference evidence="2" key="2">
    <citation type="submission" date="2023-05" db="EMBL/GenBank/DDBJ databases">
        <authorList>
            <consortium name="Lawrence Berkeley National Laboratory"/>
            <person name="Steindorff A."/>
            <person name="Hensen N."/>
            <person name="Bonometti L."/>
            <person name="Westerberg I."/>
            <person name="Brannstrom I.O."/>
            <person name="Guillou S."/>
            <person name="Cros-Aarteil S."/>
            <person name="Calhoun S."/>
            <person name="Haridas S."/>
            <person name="Kuo A."/>
            <person name="Mondo S."/>
            <person name="Pangilinan J."/>
            <person name="Riley R."/>
            <person name="Labutti K."/>
            <person name="Andreopoulos B."/>
            <person name="Lipzen A."/>
            <person name="Chen C."/>
            <person name="Yanf M."/>
            <person name="Daum C."/>
            <person name="Ng V."/>
            <person name="Clum A."/>
            <person name="Ohm R."/>
            <person name="Martin F."/>
            <person name="Silar P."/>
            <person name="Natvig D."/>
            <person name="Lalanne C."/>
            <person name="Gautier V."/>
            <person name="Ament-Velasquez S.L."/>
            <person name="Kruys A."/>
            <person name="Hutchinson M.I."/>
            <person name="Powell A.J."/>
            <person name="Barry K."/>
            <person name="Miller A.N."/>
            <person name="Grigoriev I.V."/>
            <person name="Debuchy R."/>
            <person name="Gladieux P."/>
            <person name="Thoren M.H."/>
            <person name="Johannesson H."/>
        </authorList>
    </citation>
    <scope>NUCLEOTIDE SEQUENCE</scope>
    <source>
        <strain evidence="2">CBS 538.74</strain>
    </source>
</reference>
<organism evidence="2 3">
    <name type="scientific">Chaetomidium leptoderma</name>
    <dbReference type="NCBI Taxonomy" id="669021"/>
    <lineage>
        <taxon>Eukaryota</taxon>
        <taxon>Fungi</taxon>
        <taxon>Dikarya</taxon>
        <taxon>Ascomycota</taxon>
        <taxon>Pezizomycotina</taxon>
        <taxon>Sordariomycetes</taxon>
        <taxon>Sordariomycetidae</taxon>
        <taxon>Sordariales</taxon>
        <taxon>Chaetomiaceae</taxon>
        <taxon>Chaetomidium</taxon>
    </lineage>
</organism>
<proteinExistence type="predicted"/>
<feature type="non-terminal residue" evidence="2">
    <location>
        <position position="1"/>
    </location>
</feature>
<name>A0AAN6VKC6_9PEZI</name>
<keyword evidence="3" id="KW-1185">Reference proteome</keyword>
<feature type="non-terminal residue" evidence="2">
    <location>
        <position position="110"/>
    </location>
</feature>
<feature type="transmembrane region" description="Helical" evidence="1">
    <location>
        <begin position="6"/>
        <end position="30"/>
    </location>
</feature>